<dbReference type="InterPro" id="IPR052387">
    <property type="entry name" value="Fibrocystin"/>
</dbReference>
<dbReference type="Pfam" id="PF01833">
    <property type="entry name" value="TIG"/>
    <property type="match status" value="2"/>
</dbReference>
<dbReference type="Pfam" id="PF10162">
    <property type="entry name" value="G8"/>
    <property type="match status" value="1"/>
</dbReference>
<dbReference type="Pfam" id="PF07691">
    <property type="entry name" value="PA14"/>
    <property type="match status" value="1"/>
</dbReference>
<dbReference type="InterPro" id="IPR037524">
    <property type="entry name" value="PA14/GLEYA"/>
</dbReference>
<dbReference type="InterPro" id="IPR002909">
    <property type="entry name" value="IPT_dom"/>
</dbReference>
<proteinExistence type="predicted"/>
<accession>A0A250XDZ4</accession>
<dbReference type="CDD" id="cd00102">
    <property type="entry name" value="IPT"/>
    <property type="match status" value="1"/>
</dbReference>
<evidence type="ECO:0000256" key="1">
    <source>
        <dbReference type="ARBA" id="ARBA00004196"/>
    </source>
</evidence>
<reference evidence="6 7" key="1">
    <citation type="submission" date="2017-08" db="EMBL/GenBank/DDBJ databases">
        <title>Acidophilic green algal genome provides insights into adaptation to an acidic environment.</title>
        <authorList>
            <person name="Hirooka S."/>
            <person name="Hirose Y."/>
            <person name="Kanesaki Y."/>
            <person name="Higuchi S."/>
            <person name="Fujiwara T."/>
            <person name="Onuma R."/>
            <person name="Era A."/>
            <person name="Ohbayashi R."/>
            <person name="Uzuka A."/>
            <person name="Nozaki H."/>
            <person name="Yoshikawa H."/>
            <person name="Miyagishima S.Y."/>
        </authorList>
    </citation>
    <scope>NUCLEOTIDE SEQUENCE [LARGE SCALE GENOMIC DNA]</scope>
    <source>
        <strain evidence="6 7">NIES-2499</strain>
    </source>
</reference>
<evidence type="ECO:0000256" key="3">
    <source>
        <dbReference type="ARBA" id="ARBA00022737"/>
    </source>
</evidence>
<dbReference type="PROSITE" id="PS51484">
    <property type="entry name" value="G8"/>
    <property type="match status" value="1"/>
</dbReference>
<dbReference type="InterPro" id="IPR014756">
    <property type="entry name" value="Ig_E-set"/>
</dbReference>
<sequence>MLEFKVLELPCECVLHRYWNFPVNVYSAPELSYLNQQTPTLTRYESSASLIWQLVGPGAPVSPTFFVGRFTFYLAVPQQGNYTFFISADDSASLYVNGLLVVGSQGSYTTTLPAGPSQFIIIYQQFGGWAQISFQWNAGVAGSQAQALPWGQVTPFLPGTPVPVTVTVNGVPSVPACATQLLDASTGGGLGLPLNSEPASATLPNGYCGYLYSSYRTPTLSASASSAVVYSPSSLTVMGSFLAGVSTSSYTAQVGGLTATVMSIATSNSSTVPQLQNLTLGLPLLPAGTWPVQVVASGFGAVRGPLGLSTPLISINYGLSINTGLSFIPNSGKASFWGGVTLTITGSGFVPSNASLNNGMAMNVSYISGGPGQNYLATVLSSTTSVLSLYISPWYNASLTPTSGNVYFRISVWNQATPSTAVTTTFQFPIDPSYTPTVLSVSPSSITPTTTGASITLQWQIKSSPLPSAASSGSSSVVTVTFLGGSGSTYACTSPTVTASVVGSSSTIGYNETLTCTLPTYLPAASYTVVVTHPSYGVGYLPAALTVALSVTSISPSQGSLGGGLEVVLSGTGFSILNGTTSNTIMFGGVVCDVISVNVSQLTCITRAYPNASTITQPVASTLSASALPGVFPTSFSAITFTYSPSLTDTITAINTTRGSTAGGTPLLITGTFQGNQSNYQVLLGGPNSGASCNISFFNNTSITCITSAPPTANPANPFLICVLNPATGCAYSATSLSYQYVNLWSRRSTWGGGTPPSDGDTVFIPSGSTVVLDISPPRLYLLVIQGNLMFDPQANTSIWLQCNYILVMGGNFSAGTPSTPYAGPNAKITLWGPPGATELPIYGSKVVGVRQGWFILHGQHKTPVWTQLNATANTDDTSITVNGIVNWVPGDRIAISSSSVYATDVDEAIIVSVTNNTVTNTSTLVLDKPLNFTHLGVVMTNFPNDSRNHVLDMRAEVLQYCSL</sequence>
<dbReference type="STRING" id="1157962.A0A250XDZ4"/>
<name>A0A250XDZ4_9CHLO</name>
<dbReference type="InterPro" id="IPR011658">
    <property type="entry name" value="PA14_dom"/>
</dbReference>
<dbReference type="InterPro" id="IPR013783">
    <property type="entry name" value="Ig-like_fold"/>
</dbReference>
<dbReference type="SMART" id="SM01225">
    <property type="entry name" value="G8"/>
    <property type="match status" value="1"/>
</dbReference>
<dbReference type="SUPFAM" id="SSF56988">
    <property type="entry name" value="Anthrax protective antigen"/>
    <property type="match status" value="1"/>
</dbReference>
<evidence type="ECO:0000256" key="2">
    <source>
        <dbReference type="ARBA" id="ARBA00022729"/>
    </source>
</evidence>
<dbReference type="PANTHER" id="PTHR46769">
    <property type="entry name" value="POLYCYSTIC KIDNEY AND HEPATIC DISEASE 1 (AUTOSOMAL RECESSIVE)-LIKE 1"/>
    <property type="match status" value="1"/>
</dbReference>
<keyword evidence="7" id="KW-1185">Reference proteome</keyword>
<evidence type="ECO:0008006" key="8">
    <source>
        <dbReference type="Google" id="ProtNLM"/>
    </source>
</evidence>
<dbReference type="Gene3D" id="2.60.40.10">
    <property type="entry name" value="Immunoglobulins"/>
    <property type="match status" value="2"/>
</dbReference>
<gene>
    <name evidence="6" type="ORF">CEUSTIGMA_g8556.t1</name>
</gene>
<dbReference type="SUPFAM" id="SSF81296">
    <property type="entry name" value="E set domains"/>
    <property type="match status" value="2"/>
</dbReference>
<evidence type="ECO:0000259" key="5">
    <source>
        <dbReference type="PROSITE" id="PS51820"/>
    </source>
</evidence>
<dbReference type="OrthoDB" id="120976at2759"/>
<feature type="domain" description="PA14" evidence="5">
    <location>
        <begin position="16"/>
        <end position="166"/>
    </location>
</feature>
<dbReference type="CDD" id="cd00603">
    <property type="entry name" value="IPT_PCSR"/>
    <property type="match status" value="1"/>
</dbReference>
<dbReference type="PANTHER" id="PTHR46769:SF2">
    <property type="entry name" value="FIBROCYSTIN-L ISOFORM 2 PRECURSOR-RELATED"/>
    <property type="match status" value="1"/>
</dbReference>
<evidence type="ECO:0000313" key="7">
    <source>
        <dbReference type="Proteomes" id="UP000232323"/>
    </source>
</evidence>
<protein>
    <recommendedName>
        <fullName evidence="8">PA14 domain-containing protein</fullName>
    </recommendedName>
</protein>
<dbReference type="InterPro" id="IPR019316">
    <property type="entry name" value="G8_domain"/>
</dbReference>
<keyword evidence="2" id="KW-0732">Signal</keyword>
<keyword evidence="3" id="KW-0677">Repeat</keyword>
<evidence type="ECO:0000259" key="4">
    <source>
        <dbReference type="PROSITE" id="PS51484"/>
    </source>
</evidence>
<dbReference type="AlphaFoldDB" id="A0A250XDZ4"/>
<dbReference type="Proteomes" id="UP000232323">
    <property type="component" value="Unassembled WGS sequence"/>
</dbReference>
<evidence type="ECO:0000313" key="6">
    <source>
        <dbReference type="EMBL" id="GAX81122.1"/>
    </source>
</evidence>
<dbReference type="PROSITE" id="PS51820">
    <property type="entry name" value="PA14"/>
    <property type="match status" value="1"/>
</dbReference>
<comment type="caution">
    <text evidence="6">The sequence shown here is derived from an EMBL/GenBank/DDBJ whole genome shotgun (WGS) entry which is preliminary data.</text>
</comment>
<dbReference type="SMART" id="SM00429">
    <property type="entry name" value="IPT"/>
    <property type="match status" value="2"/>
</dbReference>
<feature type="domain" description="G8" evidence="4">
    <location>
        <begin position="749"/>
        <end position="871"/>
    </location>
</feature>
<dbReference type="EMBL" id="BEGY01000061">
    <property type="protein sequence ID" value="GAX81122.1"/>
    <property type="molecule type" value="Genomic_DNA"/>
</dbReference>
<comment type="subcellular location">
    <subcellularLocation>
        <location evidence="1">Cell envelope</location>
    </subcellularLocation>
</comment>
<organism evidence="6 7">
    <name type="scientific">Chlamydomonas eustigma</name>
    <dbReference type="NCBI Taxonomy" id="1157962"/>
    <lineage>
        <taxon>Eukaryota</taxon>
        <taxon>Viridiplantae</taxon>
        <taxon>Chlorophyta</taxon>
        <taxon>core chlorophytes</taxon>
        <taxon>Chlorophyceae</taxon>
        <taxon>CS clade</taxon>
        <taxon>Chlamydomonadales</taxon>
        <taxon>Chlamydomonadaceae</taxon>
        <taxon>Chlamydomonas</taxon>
    </lineage>
</organism>